<dbReference type="EMBL" id="CAUYUE010000008">
    <property type="protein sequence ID" value="CAK0783119.1"/>
    <property type="molecule type" value="Genomic_DNA"/>
</dbReference>
<dbReference type="Proteomes" id="UP001314263">
    <property type="component" value="Unassembled WGS sequence"/>
</dbReference>
<sequence>MRQLRHQRPLPSLAVSAARPNTNFKTVRAAIQHLHLVLILLRLLRRLATSSESDLAAGRRLSDQQLLPAPLRVHRLGSAAAQIAAWRRTFQGEAAMAVGRGLAVVMAAMVCLQAASAQNARRLHSYFPDPTADIDNKLNMATSLLLYKPTHDSWVDPMKPSLATLLAKPPSAAKSIFQDDGQTRRLRSYFPDPTEDINNKLGLATSLLKYKPEMHDSWVDPKPSLATLLAKPDKGMGMHDSILASTNGQTRKLRSYFPDPTMDIDNKLNAATSILKYKPEHDSWVDPKPSLATLLAKPNMGMKDSIFASTNGQTRKLRSYFPDPTMDIDNKLNAATSILMYKPQHDSWVDPNPSLATLLAKPDKPMHESIFAMNGGQTRKLQSYFPDPTMDIDNKLNAATSILKYKPEHDSWVDPKPSLATLLAKPNMGMKDSIFASTNGQTRKLRSYFPDPTMDIDNKLNAAASLLVFKPKPMLDTNKLAAATTLLESQLIKGNIHKEANPYKPSLASLLMKPKMGMHENIFEYNGGNKRKLHSYFPDPTTDIDNKLGLATSLLKYKPDMHESWVDPKPVLATLLAKPDKGMDMHGSIFATNSGQTRKLRSYLPDDHDISGKLGVAASLILTKPAYAPDSTHDILSKPAYAPDTLKDTLGWKASSPDSHSRRLRSYLPDDHDISGKLGAAASLILTKPAYAPDSTHDILSKPAYAPDTLKDTLGWKASSPDSHSRHLLDLTTKAN</sequence>
<keyword evidence="3" id="KW-1185">Reference proteome</keyword>
<evidence type="ECO:0000313" key="3">
    <source>
        <dbReference type="Proteomes" id="UP001314263"/>
    </source>
</evidence>
<organism evidence="2 3">
    <name type="scientific">Coccomyxa viridis</name>
    <dbReference type="NCBI Taxonomy" id="1274662"/>
    <lineage>
        <taxon>Eukaryota</taxon>
        <taxon>Viridiplantae</taxon>
        <taxon>Chlorophyta</taxon>
        <taxon>core chlorophytes</taxon>
        <taxon>Trebouxiophyceae</taxon>
        <taxon>Trebouxiophyceae incertae sedis</taxon>
        <taxon>Coccomyxaceae</taxon>
        <taxon>Coccomyxa</taxon>
    </lineage>
</organism>
<accession>A0AAV1I6Y3</accession>
<feature type="region of interest" description="Disordered" evidence="1">
    <location>
        <begin position="717"/>
        <end position="736"/>
    </location>
</feature>
<evidence type="ECO:0000313" key="2">
    <source>
        <dbReference type="EMBL" id="CAK0783119.1"/>
    </source>
</evidence>
<proteinExistence type="predicted"/>
<dbReference type="AlphaFoldDB" id="A0AAV1I6Y3"/>
<protein>
    <submittedName>
        <fullName evidence="2">Uncharacterized protein</fullName>
    </submittedName>
</protein>
<comment type="caution">
    <text evidence="2">The sequence shown here is derived from an EMBL/GenBank/DDBJ whole genome shotgun (WGS) entry which is preliminary data.</text>
</comment>
<evidence type="ECO:0000256" key="1">
    <source>
        <dbReference type="SAM" id="MobiDB-lite"/>
    </source>
</evidence>
<gene>
    <name evidence="2" type="ORF">CVIRNUC_006314</name>
</gene>
<name>A0AAV1I6Y3_9CHLO</name>
<reference evidence="2 3" key="1">
    <citation type="submission" date="2023-10" db="EMBL/GenBank/DDBJ databases">
        <authorList>
            <person name="Maclean D."/>
            <person name="Macfadyen A."/>
        </authorList>
    </citation>
    <scope>NUCLEOTIDE SEQUENCE [LARGE SCALE GENOMIC DNA]</scope>
</reference>